<proteinExistence type="predicted"/>
<dbReference type="RefSeq" id="WP_203378775.1">
    <property type="nucleotide sequence ID" value="NZ_JAENHP010000008.1"/>
</dbReference>
<accession>A0ABS2AG17</accession>
<sequence>MPDELVQLVGYFELLTDRVMVDLLTISSYEVGDSRVLVPQRIDPGNRLAELTAAEASAREAKALRPGSQESRAAMAEAPAAVRTWLEPLVHWAEGLEKRGLIALASYRGKNQITTLLPRFRHVKAGLVTVVLNATGAALQFQPSVFRKWAPDSIAVVEGLLGARLTNGKRITEVPDGLLAALTSAYEEATGADVGGGPGLGG</sequence>
<evidence type="ECO:0000313" key="1">
    <source>
        <dbReference type="EMBL" id="MBM2618760.1"/>
    </source>
</evidence>
<evidence type="ECO:0000313" key="2">
    <source>
        <dbReference type="Proteomes" id="UP000632138"/>
    </source>
</evidence>
<comment type="caution">
    <text evidence="1">The sequence shown here is derived from an EMBL/GenBank/DDBJ whole genome shotgun (WGS) entry which is preliminary data.</text>
</comment>
<protein>
    <submittedName>
        <fullName evidence="1">Uncharacterized protein</fullName>
    </submittedName>
</protein>
<organism evidence="1 2">
    <name type="scientific">Paractinoplanes ovalisporus</name>
    <dbReference type="NCBI Taxonomy" id="2810368"/>
    <lineage>
        <taxon>Bacteria</taxon>
        <taxon>Bacillati</taxon>
        <taxon>Actinomycetota</taxon>
        <taxon>Actinomycetes</taxon>
        <taxon>Micromonosporales</taxon>
        <taxon>Micromonosporaceae</taxon>
        <taxon>Paractinoplanes</taxon>
    </lineage>
</organism>
<name>A0ABS2AG17_9ACTN</name>
<dbReference type="EMBL" id="JAENHP010000008">
    <property type="protein sequence ID" value="MBM2618760.1"/>
    <property type="molecule type" value="Genomic_DNA"/>
</dbReference>
<reference evidence="1 2" key="1">
    <citation type="submission" date="2021-01" db="EMBL/GenBank/DDBJ databases">
        <title>Actinoplanes sp. nov. LDG1-06 isolated from lichen.</title>
        <authorList>
            <person name="Saeng-In P."/>
            <person name="Phongsopitanun W."/>
            <person name="Kanchanasin P."/>
            <person name="Yuki M."/>
            <person name="Kudo T."/>
            <person name="Ohkuma M."/>
            <person name="Tanasupawat S."/>
        </authorList>
    </citation>
    <scope>NUCLEOTIDE SEQUENCE [LARGE SCALE GENOMIC DNA]</scope>
    <source>
        <strain evidence="1 2">LDG1-06</strain>
    </source>
</reference>
<gene>
    <name evidence="1" type="ORF">JIG36_24690</name>
</gene>
<keyword evidence="2" id="KW-1185">Reference proteome</keyword>
<dbReference type="Proteomes" id="UP000632138">
    <property type="component" value="Unassembled WGS sequence"/>
</dbReference>